<dbReference type="Pfam" id="PF01541">
    <property type="entry name" value="GIY-YIG"/>
    <property type="match status" value="1"/>
</dbReference>
<gene>
    <name evidence="2" type="ORF">ACFS7Y_09360</name>
</gene>
<dbReference type="CDD" id="cd10449">
    <property type="entry name" value="GIY-YIG_SLX1_like"/>
    <property type="match status" value="1"/>
</dbReference>
<dbReference type="PROSITE" id="PS50164">
    <property type="entry name" value="GIY_YIG"/>
    <property type="match status" value="1"/>
</dbReference>
<evidence type="ECO:0000259" key="1">
    <source>
        <dbReference type="PROSITE" id="PS50164"/>
    </source>
</evidence>
<dbReference type="Proteomes" id="UP001597525">
    <property type="component" value="Unassembled WGS sequence"/>
</dbReference>
<dbReference type="Gene3D" id="3.40.1440.10">
    <property type="entry name" value="GIY-YIG endonuclease"/>
    <property type="match status" value="1"/>
</dbReference>
<reference evidence="3" key="1">
    <citation type="journal article" date="2019" name="Int. J. Syst. Evol. Microbiol.">
        <title>The Global Catalogue of Microorganisms (GCM) 10K type strain sequencing project: providing services to taxonomists for standard genome sequencing and annotation.</title>
        <authorList>
            <consortium name="The Broad Institute Genomics Platform"/>
            <consortium name="The Broad Institute Genome Sequencing Center for Infectious Disease"/>
            <person name="Wu L."/>
            <person name="Ma J."/>
        </authorList>
    </citation>
    <scope>NUCLEOTIDE SEQUENCE [LARGE SCALE GENOMIC DNA]</scope>
    <source>
        <strain evidence="3">KCTC 22814</strain>
    </source>
</reference>
<organism evidence="2 3">
    <name type="scientific">Sphingobacterium bambusae</name>
    <dbReference type="NCBI Taxonomy" id="662858"/>
    <lineage>
        <taxon>Bacteria</taxon>
        <taxon>Pseudomonadati</taxon>
        <taxon>Bacteroidota</taxon>
        <taxon>Sphingobacteriia</taxon>
        <taxon>Sphingobacteriales</taxon>
        <taxon>Sphingobacteriaceae</taxon>
        <taxon>Sphingobacterium</taxon>
    </lineage>
</organism>
<dbReference type="InterPro" id="IPR000305">
    <property type="entry name" value="GIY-YIG_endonuc"/>
</dbReference>
<evidence type="ECO:0000313" key="3">
    <source>
        <dbReference type="Proteomes" id="UP001597525"/>
    </source>
</evidence>
<evidence type="ECO:0000313" key="2">
    <source>
        <dbReference type="EMBL" id="MFD2967594.1"/>
    </source>
</evidence>
<dbReference type="SUPFAM" id="SSF82771">
    <property type="entry name" value="GIY-YIG endonuclease"/>
    <property type="match status" value="1"/>
</dbReference>
<keyword evidence="3" id="KW-1185">Reference proteome</keyword>
<comment type="caution">
    <text evidence="2">The sequence shown here is derived from an EMBL/GenBank/DDBJ whole genome shotgun (WGS) entry which is preliminary data.</text>
</comment>
<dbReference type="InterPro" id="IPR035901">
    <property type="entry name" value="GIY-YIG_endonuc_sf"/>
</dbReference>
<feature type="domain" description="GIY-YIG" evidence="1">
    <location>
        <begin position="1"/>
        <end position="77"/>
    </location>
</feature>
<name>A0ABW6BGJ4_9SPHI</name>
<proteinExistence type="predicted"/>
<dbReference type="RefSeq" id="WP_320182875.1">
    <property type="nucleotide sequence ID" value="NZ_CP138332.1"/>
</dbReference>
<protein>
    <submittedName>
        <fullName evidence="2">GIY-YIG nuclease family protein</fullName>
    </submittedName>
</protein>
<sequence length="84" mass="9943">MLFTVYVQYASVHHKIYIGYTSNLAARLLSHNKLATKGWTIRFRPWKVIYKEEFDSKVAAMVREKELKSARGRLFIKTLINCYE</sequence>
<dbReference type="EMBL" id="JBHUPB010000007">
    <property type="protein sequence ID" value="MFD2967594.1"/>
    <property type="molecule type" value="Genomic_DNA"/>
</dbReference>
<accession>A0ABW6BGJ4</accession>